<dbReference type="InterPro" id="IPR011040">
    <property type="entry name" value="Sialidase"/>
</dbReference>
<feature type="non-terminal residue" evidence="2">
    <location>
        <position position="223"/>
    </location>
</feature>
<accession>X1M4A1</accession>
<feature type="domain" description="Sialidase" evidence="1">
    <location>
        <begin position="130"/>
        <end position="201"/>
    </location>
</feature>
<dbReference type="AlphaFoldDB" id="X1M4A1"/>
<sequence length="223" mass="24468">MNRKHRLLTAAIVALAVIGSALRGLAEDDHIRLHPKGQRLTGCPQGPYVNLADGSVLAVDSRVAQISKDEGKTWKSYPLFADAEKFLARPERALIRTRQGTLVMGFLNEKEIARGKWAVNDKKELSKFYLPTYIIRSLDAGKTWEAPLKIQDGWCGAIRSLIQLKSGRLVLAGQDVRFDPGRHVVMSYVSDDEGKTWSRSNDLDIGGSGSHGGAMEATLAELA</sequence>
<evidence type="ECO:0000313" key="2">
    <source>
        <dbReference type="EMBL" id="GAI26173.1"/>
    </source>
</evidence>
<dbReference type="InterPro" id="IPR036278">
    <property type="entry name" value="Sialidase_sf"/>
</dbReference>
<dbReference type="Gene3D" id="2.120.10.10">
    <property type="match status" value="1"/>
</dbReference>
<comment type="caution">
    <text evidence="2">The sequence shown here is derived from an EMBL/GenBank/DDBJ whole genome shotgun (WGS) entry which is preliminary data.</text>
</comment>
<evidence type="ECO:0000259" key="1">
    <source>
        <dbReference type="Pfam" id="PF13088"/>
    </source>
</evidence>
<gene>
    <name evidence="2" type="ORF">S06H3_37778</name>
</gene>
<dbReference type="CDD" id="cd15482">
    <property type="entry name" value="Sialidase_non-viral"/>
    <property type="match status" value="1"/>
</dbReference>
<dbReference type="EMBL" id="BARV01022978">
    <property type="protein sequence ID" value="GAI26173.1"/>
    <property type="molecule type" value="Genomic_DNA"/>
</dbReference>
<name>X1M4A1_9ZZZZ</name>
<proteinExistence type="predicted"/>
<protein>
    <recommendedName>
        <fullName evidence="1">Sialidase domain-containing protein</fullName>
    </recommendedName>
</protein>
<organism evidence="2">
    <name type="scientific">marine sediment metagenome</name>
    <dbReference type="NCBI Taxonomy" id="412755"/>
    <lineage>
        <taxon>unclassified sequences</taxon>
        <taxon>metagenomes</taxon>
        <taxon>ecological metagenomes</taxon>
    </lineage>
</organism>
<reference evidence="2" key="1">
    <citation type="journal article" date="2014" name="Front. Microbiol.">
        <title>High frequency of phylogenetically diverse reductive dehalogenase-homologous genes in deep subseafloor sedimentary metagenomes.</title>
        <authorList>
            <person name="Kawai M."/>
            <person name="Futagami T."/>
            <person name="Toyoda A."/>
            <person name="Takaki Y."/>
            <person name="Nishi S."/>
            <person name="Hori S."/>
            <person name="Arai W."/>
            <person name="Tsubouchi T."/>
            <person name="Morono Y."/>
            <person name="Uchiyama I."/>
            <person name="Ito T."/>
            <person name="Fujiyama A."/>
            <person name="Inagaki F."/>
            <person name="Takami H."/>
        </authorList>
    </citation>
    <scope>NUCLEOTIDE SEQUENCE</scope>
    <source>
        <strain evidence="2">Expedition CK06-06</strain>
    </source>
</reference>
<dbReference type="SUPFAM" id="SSF50939">
    <property type="entry name" value="Sialidases"/>
    <property type="match status" value="1"/>
</dbReference>
<dbReference type="Pfam" id="PF13088">
    <property type="entry name" value="BNR_2"/>
    <property type="match status" value="1"/>
</dbReference>